<keyword evidence="10" id="KW-1185">Reference proteome</keyword>
<evidence type="ECO:0000256" key="5">
    <source>
        <dbReference type="ARBA" id="ARBA00023136"/>
    </source>
</evidence>
<dbReference type="OrthoDB" id="199599at2759"/>
<name>A0A9P3HBK8_9FUNG</name>
<feature type="region of interest" description="Disordered" evidence="6">
    <location>
        <begin position="1"/>
        <end position="81"/>
    </location>
</feature>
<evidence type="ECO:0000256" key="3">
    <source>
        <dbReference type="ARBA" id="ARBA00022692"/>
    </source>
</evidence>
<keyword evidence="3 7" id="KW-0812">Transmembrane</keyword>
<accession>A0A9P3HBK8</accession>
<dbReference type="GO" id="GO:0005886">
    <property type="term" value="C:plasma membrane"/>
    <property type="evidence" value="ECO:0007669"/>
    <property type="project" value="UniProtKB-SubCell"/>
</dbReference>
<sequence>MDKLGEPLPPTQPEDELVNQAAPSSSLQPALLTDDSRSRFSLGALSKYENSAPADGSNQSDDAITRHCSPPLSQNRATHTHQDNCEHYEQDCDGHNGNQNVPEPCLDHSPERPALAVIQSPRDRRRTLSLQSRAHSERSFRIPDGDLAKDQTTPCDLHGDHGTSAMEEEEAALQCAAELRAAKRASLITSNNSKISKLASKTLNSLGLSSELPLSATLTPPECIEDEEEHDNFLSGLCIPESKFFMTSVICSNTMTRDGLANERTFLAWSNVCVALCLVSFTFISKSFSLDSLDFITRPGQPAPHKDKLSMGVGYTCFITAFLASIYNVLRYLRNIRRISTRYPFAQEGKWTFTVGMFLGILIMVILVLAYTTHI</sequence>
<keyword evidence="5 7" id="KW-0472">Membrane</keyword>
<comment type="caution">
    <text evidence="9">The sequence shown here is derived from an EMBL/GenBank/DDBJ whole genome shotgun (WGS) entry which is preliminary data.</text>
</comment>
<evidence type="ECO:0000256" key="2">
    <source>
        <dbReference type="ARBA" id="ARBA00022475"/>
    </source>
</evidence>
<feature type="transmembrane region" description="Helical" evidence="7">
    <location>
        <begin position="309"/>
        <end position="330"/>
    </location>
</feature>
<feature type="transmembrane region" description="Helical" evidence="7">
    <location>
        <begin position="351"/>
        <end position="372"/>
    </location>
</feature>
<dbReference type="InterPro" id="IPR003807">
    <property type="entry name" value="DUF202"/>
</dbReference>
<dbReference type="InterPro" id="IPR052053">
    <property type="entry name" value="IM_YidH-like"/>
</dbReference>
<evidence type="ECO:0000256" key="6">
    <source>
        <dbReference type="SAM" id="MobiDB-lite"/>
    </source>
</evidence>
<evidence type="ECO:0000313" key="9">
    <source>
        <dbReference type="EMBL" id="GJJ73709.1"/>
    </source>
</evidence>
<feature type="domain" description="DUF202" evidence="8">
    <location>
        <begin position="257"/>
        <end position="337"/>
    </location>
</feature>
<evidence type="ECO:0000259" key="8">
    <source>
        <dbReference type="Pfam" id="PF02656"/>
    </source>
</evidence>
<organism evidence="9 10">
    <name type="scientific">Entomortierella parvispora</name>
    <dbReference type="NCBI Taxonomy" id="205924"/>
    <lineage>
        <taxon>Eukaryota</taxon>
        <taxon>Fungi</taxon>
        <taxon>Fungi incertae sedis</taxon>
        <taxon>Mucoromycota</taxon>
        <taxon>Mortierellomycotina</taxon>
        <taxon>Mortierellomycetes</taxon>
        <taxon>Mortierellales</taxon>
        <taxon>Mortierellaceae</taxon>
        <taxon>Entomortierella</taxon>
    </lineage>
</organism>
<dbReference type="Proteomes" id="UP000827284">
    <property type="component" value="Unassembled WGS sequence"/>
</dbReference>
<evidence type="ECO:0000256" key="1">
    <source>
        <dbReference type="ARBA" id="ARBA00004651"/>
    </source>
</evidence>
<dbReference type="Pfam" id="PF02656">
    <property type="entry name" value="DUF202"/>
    <property type="match status" value="1"/>
</dbReference>
<gene>
    <name evidence="9" type="ORF">EMPS_06067</name>
</gene>
<keyword evidence="4 7" id="KW-1133">Transmembrane helix</keyword>
<evidence type="ECO:0000256" key="7">
    <source>
        <dbReference type="SAM" id="Phobius"/>
    </source>
</evidence>
<evidence type="ECO:0000313" key="10">
    <source>
        <dbReference type="Proteomes" id="UP000827284"/>
    </source>
</evidence>
<keyword evidence="2" id="KW-1003">Cell membrane</keyword>
<dbReference type="PANTHER" id="PTHR34187">
    <property type="entry name" value="FGR18P"/>
    <property type="match status" value="1"/>
</dbReference>
<dbReference type="EMBL" id="BQFW01000008">
    <property type="protein sequence ID" value="GJJ73709.1"/>
    <property type="molecule type" value="Genomic_DNA"/>
</dbReference>
<reference evidence="9" key="2">
    <citation type="journal article" date="2022" name="Microbiol. Resour. Announc.">
        <title>Whole-Genome Sequence of Entomortierella parvispora E1425, a Mucoromycotan Fungus Associated with Burkholderiaceae-Related Endosymbiotic Bacteria.</title>
        <authorList>
            <person name="Herlambang A."/>
            <person name="Guo Y."/>
            <person name="Takashima Y."/>
            <person name="Narisawa K."/>
            <person name="Ohta H."/>
            <person name="Nishizawa T."/>
        </authorList>
    </citation>
    <scope>NUCLEOTIDE SEQUENCE</scope>
    <source>
        <strain evidence="9">E1425</strain>
    </source>
</reference>
<feature type="transmembrane region" description="Helical" evidence="7">
    <location>
        <begin position="266"/>
        <end position="289"/>
    </location>
</feature>
<dbReference type="PANTHER" id="PTHR34187:SF2">
    <property type="entry name" value="DUF202 DOMAIN-CONTAINING PROTEIN"/>
    <property type="match status" value="1"/>
</dbReference>
<dbReference type="AlphaFoldDB" id="A0A9P3HBK8"/>
<reference evidence="9" key="1">
    <citation type="submission" date="2021-11" db="EMBL/GenBank/DDBJ databases">
        <authorList>
            <person name="Herlambang A."/>
            <person name="Guo Y."/>
            <person name="Takashima Y."/>
            <person name="Nishizawa T."/>
        </authorList>
    </citation>
    <scope>NUCLEOTIDE SEQUENCE</scope>
    <source>
        <strain evidence="9">E1425</strain>
    </source>
</reference>
<protein>
    <submittedName>
        <fullName evidence="9">Membrane protein</fullName>
    </submittedName>
</protein>
<proteinExistence type="predicted"/>
<evidence type="ECO:0000256" key="4">
    <source>
        <dbReference type="ARBA" id="ARBA00022989"/>
    </source>
</evidence>
<comment type="subcellular location">
    <subcellularLocation>
        <location evidence="1">Cell membrane</location>
        <topology evidence="1">Multi-pass membrane protein</topology>
    </subcellularLocation>
</comment>